<evidence type="ECO:0000313" key="2">
    <source>
        <dbReference type="Proteomes" id="UP001595976"/>
    </source>
</evidence>
<accession>A0ABW0FAK9</accession>
<evidence type="ECO:0000313" key="1">
    <source>
        <dbReference type="EMBL" id="MFC5295420.1"/>
    </source>
</evidence>
<dbReference type="RefSeq" id="WP_260349463.1">
    <property type="nucleotide sequence ID" value="NZ_JAOAOS010000016.1"/>
</dbReference>
<name>A0ABW0FAK9_9HYPH</name>
<reference evidence="2" key="1">
    <citation type="journal article" date="2019" name="Int. J. Syst. Evol. Microbiol.">
        <title>The Global Catalogue of Microorganisms (GCM) 10K type strain sequencing project: providing services to taxonomists for standard genome sequencing and annotation.</title>
        <authorList>
            <consortium name="The Broad Institute Genomics Platform"/>
            <consortium name="The Broad Institute Genome Sequencing Center for Infectious Disease"/>
            <person name="Wu L."/>
            <person name="Ma J."/>
        </authorList>
    </citation>
    <scope>NUCLEOTIDE SEQUENCE [LARGE SCALE GENOMIC DNA]</scope>
    <source>
        <strain evidence="2">CGMCC 1.15643</strain>
    </source>
</reference>
<comment type="caution">
    <text evidence="1">The sequence shown here is derived from an EMBL/GenBank/DDBJ whole genome shotgun (WGS) entry which is preliminary data.</text>
</comment>
<proteinExistence type="predicted"/>
<dbReference type="Proteomes" id="UP001595976">
    <property type="component" value="Unassembled WGS sequence"/>
</dbReference>
<keyword evidence="2" id="KW-1185">Reference proteome</keyword>
<dbReference type="EMBL" id="JBHSLI010000010">
    <property type="protein sequence ID" value="MFC5295420.1"/>
    <property type="molecule type" value="Genomic_DNA"/>
</dbReference>
<gene>
    <name evidence="1" type="ORF">ACFPK2_20730</name>
</gene>
<organism evidence="1 2">
    <name type="scientific">Bosea minatitlanensis</name>
    <dbReference type="NCBI Taxonomy" id="128782"/>
    <lineage>
        <taxon>Bacteria</taxon>
        <taxon>Pseudomonadati</taxon>
        <taxon>Pseudomonadota</taxon>
        <taxon>Alphaproteobacteria</taxon>
        <taxon>Hyphomicrobiales</taxon>
        <taxon>Boseaceae</taxon>
        <taxon>Bosea</taxon>
    </lineage>
</organism>
<sequence>MVVVALVFAGFLTMLCQVLLVTPESITKDRRGNLPPPSGGIAAF</sequence>
<protein>
    <submittedName>
        <fullName evidence="1">Uncharacterized protein</fullName>
    </submittedName>
</protein>